<feature type="transmembrane region" description="Helical" evidence="8">
    <location>
        <begin position="300"/>
        <end position="319"/>
    </location>
</feature>
<keyword evidence="10" id="KW-1185">Reference proteome</keyword>
<evidence type="ECO:0000256" key="8">
    <source>
        <dbReference type="SAM" id="Phobius"/>
    </source>
</evidence>
<dbReference type="GO" id="GO:0016763">
    <property type="term" value="F:pentosyltransferase activity"/>
    <property type="evidence" value="ECO:0007669"/>
    <property type="project" value="TreeGrafter"/>
</dbReference>
<dbReference type="RefSeq" id="WP_075073105.1">
    <property type="nucleotide sequence ID" value="NZ_DF967972.1"/>
</dbReference>
<organism evidence="9">
    <name type="scientific">Longilinea arvoryzae</name>
    <dbReference type="NCBI Taxonomy" id="360412"/>
    <lineage>
        <taxon>Bacteria</taxon>
        <taxon>Bacillati</taxon>
        <taxon>Chloroflexota</taxon>
        <taxon>Anaerolineae</taxon>
        <taxon>Anaerolineales</taxon>
        <taxon>Anaerolineaceae</taxon>
        <taxon>Longilinea</taxon>
    </lineage>
</organism>
<keyword evidence="7 8" id="KW-0472">Membrane</keyword>
<evidence type="ECO:0000256" key="6">
    <source>
        <dbReference type="ARBA" id="ARBA00022989"/>
    </source>
</evidence>
<comment type="subcellular location">
    <subcellularLocation>
        <location evidence="1">Cell membrane</location>
        <topology evidence="1">Multi-pass membrane protein</topology>
    </subcellularLocation>
</comment>
<dbReference type="STRING" id="360412.LARV_01545"/>
<dbReference type="PANTHER" id="PTHR33908">
    <property type="entry name" value="MANNOSYLTRANSFERASE YKCB-RELATED"/>
    <property type="match status" value="1"/>
</dbReference>
<keyword evidence="6 8" id="KW-1133">Transmembrane helix</keyword>
<keyword evidence="2" id="KW-1003">Cell membrane</keyword>
<dbReference type="SUPFAM" id="SSF69318">
    <property type="entry name" value="Integrin alpha N-terminal domain"/>
    <property type="match status" value="1"/>
</dbReference>
<evidence type="ECO:0000256" key="7">
    <source>
        <dbReference type="ARBA" id="ARBA00023136"/>
    </source>
</evidence>
<feature type="transmembrane region" description="Helical" evidence="8">
    <location>
        <begin position="145"/>
        <end position="161"/>
    </location>
</feature>
<feature type="transmembrane region" description="Helical" evidence="8">
    <location>
        <begin position="219"/>
        <end position="239"/>
    </location>
</feature>
<evidence type="ECO:0000256" key="4">
    <source>
        <dbReference type="ARBA" id="ARBA00022679"/>
    </source>
</evidence>
<feature type="transmembrane region" description="Helical" evidence="8">
    <location>
        <begin position="191"/>
        <end position="207"/>
    </location>
</feature>
<keyword evidence="3" id="KW-0328">Glycosyltransferase</keyword>
<dbReference type="Proteomes" id="UP000055060">
    <property type="component" value="Unassembled WGS sequence"/>
</dbReference>
<gene>
    <name evidence="9" type="ORF">LARV_01545</name>
</gene>
<protein>
    <submittedName>
        <fullName evidence="9">4-amino-4-deoxy-L-arabinose transferase</fullName>
    </submittedName>
</protein>
<accession>A0A0S7B948</accession>
<keyword evidence="4 9" id="KW-0808">Transferase</keyword>
<evidence type="ECO:0000313" key="10">
    <source>
        <dbReference type="Proteomes" id="UP000055060"/>
    </source>
</evidence>
<reference evidence="9" key="1">
    <citation type="submission" date="2015-07" db="EMBL/GenBank/DDBJ databases">
        <title>Draft Genome Sequences of Anaerolinea thermolimosa IMO-1, Bellilinea caldifistulae GOMI-1, Leptolinea tardivitalis YMTK-2, Levilinea saccharolytica KIBI-1,Longilinea arvoryzae KOME-1, Previously Described as Members of the Anaerolineaceae (Chloroflexi).</title>
        <authorList>
            <person name="Sekiguchi Y."/>
            <person name="Ohashi A."/>
            <person name="Matsuura N."/>
            <person name="Tourlousse M.D."/>
        </authorList>
    </citation>
    <scope>NUCLEOTIDE SEQUENCE [LARGE SCALE GENOMIC DNA]</scope>
    <source>
        <strain evidence="9">KOME-1</strain>
    </source>
</reference>
<evidence type="ECO:0000256" key="2">
    <source>
        <dbReference type="ARBA" id="ARBA00022475"/>
    </source>
</evidence>
<dbReference type="InterPro" id="IPR028994">
    <property type="entry name" value="Integrin_alpha_N"/>
</dbReference>
<dbReference type="PANTHER" id="PTHR33908:SF11">
    <property type="entry name" value="MEMBRANE PROTEIN"/>
    <property type="match status" value="1"/>
</dbReference>
<name>A0A0S7B948_9CHLR</name>
<dbReference type="OrthoDB" id="254354at2"/>
<dbReference type="AlphaFoldDB" id="A0A0S7B948"/>
<feature type="transmembrane region" description="Helical" evidence="8">
    <location>
        <begin position="168"/>
        <end position="185"/>
    </location>
</feature>
<feature type="transmembrane region" description="Helical" evidence="8">
    <location>
        <begin position="325"/>
        <end position="342"/>
    </location>
</feature>
<sequence>MKPRFSIWPRKIGDSAWLWLPVLAALALMIPRLLSAQYGLLDDGATALNADKMGAGVIGYNDIGSGRIRPVYWLYFSGLYRLVGNHPQTFFIIHALMLAASVGMLAALVRRVGGSRLQAFLAGLLAVSAGPVIENFYTLSKSEPLQAFLTLAGLLLMLSLAGRKSRWGRGLTFAGATLIFSIAMLSKETYVVMPFIALAGLFLAWVIKPWRPSKDGLRLGGAILAALVIAALVFVIYALPSLGSPTSGTYATHYDFNLSRLFKTLIEWRAWLTRDFLYLLPVGALWLILLILRKSGPAPLIALDGLVFAAAWIVVFLPWEIISEYYLLLTALGVATFAGLVLGGLGKHWPGLRLGWKVVSGLLTAVAVYLWLAALPNQVNNARLQLTVDRINQQMSAYLAETVPQNGRVLVNLTPGSEYTPELAMHLKYFYNRPDIQVDIFNYQTPQNGAESFEYWLVTPAVVNKPVYAVRFGFLETRQRRANALLADFVAEPGAVFSGGYDQYLVRPLQPACWVLPKVGPCQESGAWISRQPLEYNWTIYHWTGNASKQSQPATYAAAGQWQLRQTDGSLRAVRFGGQGDLPVIGDVDGDDRDDLGVYNPSTGSWQFDTNLDGQAEIELTLQDGQTGGQALLGDWDGDGRSSPALYQDKSASWYFYDENGRLLQSLQAGNSGDIPLVGDWNGDGRDTIGVYRPETGEVDLENELSGLSGVDFYAPKQQQPVVGHWAGLPAETLAFFGDGVWQPYYWNRDGEPLLAPASFEFGANGETPLAGRW</sequence>
<evidence type="ECO:0000256" key="5">
    <source>
        <dbReference type="ARBA" id="ARBA00022692"/>
    </source>
</evidence>
<keyword evidence="5 8" id="KW-0812">Transmembrane</keyword>
<feature type="transmembrane region" description="Helical" evidence="8">
    <location>
        <begin position="120"/>
        <end position="139"/>
    </location>
</feature>
<feature type="transmembrane region" description="Helical" evidence="8">
    <location>
        <begin position="276"/>
        <end position="293"/>
    </location>
</feature>
<dbReference type="InterPro" id="IPR050297">
    <property type="entry name" value="LipidA_mod_glycosyltrf_83"/>
</dbReference>
<proteinExistence type="predicted"/>
<feature type="transmembrane region" description="Helical" evidence="8">
    <location>
        <begin position="89"/>
        <end position="108"/>
    </location>
</feature>
<evidence type="ECO:0000256" key="3">
    <source>
        <dbReference type="ARBA" id="ARBA00022676"/>
    </source>
</evidence>
<feature type="transmembrane region" description="Helical" evidence="8">
    <location>
        <begin position="354"/>
        <end position="374"/>
    </location>
</feature>
<dbReference type="GO" id="GO:0009103">
    <property type="term" value="P:lipopolysaccharide biosynthetic process"/>
    <property type="evidence" value="ECO:0007669"/>
    <property type="project" value="UniProtKB-ARBA"/>
</dbReference>
<dbReference type="GO" id="GO:0005886">
    <property type="term" value="C:plasma membrane"/>
    <property type="evidence" value="ECO:0007669"/>
    <property type="project" value="UniProtKB-SubCell"/>
</dbReference>
<dbReference type="EMBL" id="DF967972">
    <property type="protein sequence ID" value="GAP13790.1"/>
    <property type="molecule type" value="Genomic_DNA"/>
</dbReference>
<evidence type="ECO:0000313" key="9">
    <source>
        <dbReference type="EMBL" id="GAP13790.1"/>
    </source>
</evidence>
<evidence type="ECO:0000256" key="1">
    <source>
        <dbReference type="ARBA" id="ARBA00004651"/>
    </source>
</evidence>